<evidence type="ECO:0000313" key="2">
    <source>
        <dbReference type="Proteomes" id="UP000299102"/>
    </source>
</evidence>
<gene>
    <name evidence="1" type="ORF">EVAR_37258_1</name>
</gene>
<dbReference type="EMBL" id="BGZK01000581">
    <property type="protein sequence ID" value="GBP51422.1"/>
    <property type="molecule type" value="Genomic_DNA"/>
</dbReference>
<comment type="caution">
    <text evidence="1">The sequence shown here is derived from an EMBL/GenBank/DDBJ whole genome shotgun (WGS) entry which is preliminary data.</text>
</comment>
<name>A0A4C1WLP6_EUMVA</name>
<evidence type="ECO:0000313" key="1">
    <source>
        <dbReference type="EMBL" id="GBP51422.1"/>
    </source>
</evidence>
<dbReference type="Proteomes" id="UP000299102">
    <property type="component" value="Unassembled WGS sequence"/>
</dbReference>
<proteinExistence type="predicted"/>
<reference evidence="1 2" key="1">
    <citation type="journal article" date="2019" name="Commun. Biol.">
        <title>The bagworm genome reveals a unique fibroin gene that provides high tensile strength.</title>
        <authorList>
            <person name="Kono N."/>
            <person name="Nakamura H."/>
            <person name="Ohtoshi R."/>
            <person name="Tomita M."/>
            <person name="Numata K."/>
            <person name="Arakawa K."/>
        </authorList>
    </citation>
    <scope>NUCLEOTIDE SEQUENCE [LARGE SCALE GENOMIC DNA]</scope>
</reference>
<keyword evidence="2" id="KW-1185">Reference proteome</keyword>
<organism evidence="1 2">
    <name type="scientific">Eumeta variegata</name>
    <name type="common">Bagworm moth</name>
    <name type="synonym">Eumeta japonica</name>
    <dbReference type="NCBI Taxonomy" id="151549"/>
    <lineage>
        <taxon>Eukaryota</taxon>
        <taxon>Metazoa</taxon>
        <taxon>Ecdysozoa</taxon>
        <taxon>Arthropoda</taxon>
        <taxon>Hexapoda</taxon>
        <taxon>Insecta</taxon>
        <taxon>Pterygota</taxon>
        <taxon>Neoptera</taxon>
        <taxon>Endopterygota</taxon>
        <taxon>Lepidoptera</taxon>
        <taxon>Glossata</taxon>
        <taxon>Ditrysia</taxon>
        <taxon>Tineoidea</taxon>
        <taxon>Psychidae</taxon>
        <taxon>Oiketicinae</taxon>
        <taxon>Eumeta</taxon>
    </lineage>
</organism>
<accession>A0A4C1WLP6</accession>
<dbReference type="AlphaFoldDB" id="A0A4C1WLP6"/>
<protein>
    <submittedName>
        <fullName evidence="1">Uncharacterized protein</fullName>
    </submittedName>
</protein>
<sequence length="87" mass="9536">MGQLDGGSVERHFAFFTHERLFVNLLRPVRDAGTGMSLWLGPALLLVGTPSLRVIGPMTDIICLLVDGRRLACALENHHTPSDALRD</sequence>